<accession>A0A4V5N3Z1</accession>
<protein>
    <recommendedName>
        <fullName evidence="4">Glycosyltransferase family 25 protein</fullName>
    </recommendedName>
</protein>
<feature type="chain" id="PRO_5020714093" description="Glycosyltransferase family 25 protein" evidence="1">
    <location>
        <begin position="28"/>
        <end position="398"/>
    </location>
</feature>
<dbReference type="AlphaFoldDB" id="A0A4V5N3Z1"/>
<gene>
    <name evidence="2" type="ORF">B0A50_06379</name>
</gene>
<proteinExistence type="predicted"/>
<sequence>MDKRTQRLLLVALLLGVCFLLYRSSDGYEALRQPTSGSNVPNADHDLDLNALEPANATLGFGAVVAVSRAGSPRREGLLLAANITEIDVTIPTQPTWTDEDVDNLRAERDSQITRGSALAWLGHLNALRWFLASDLETLIILEDDVDWDIHLRTFQIPAAAAAVRKLVSDQTRPAGDRKYTPHLNNYWGNSSTWDILYLGHCGDIFKPSSWSFRIPRVTYPDPYLPARTEMHPYTSAFLESIDIPPDSRVLHQSISPLCTFGFALTRPAAHRLLHEVAAREADGGTMAYDVRVLEACRDLGFRCWSANPELFHHMDSESEIAVANAGGGDPDANAGADEKGRLKPLRVGSAPNIACGARSNNFFTTDMGTLEFLRQKVGREGKCLRDTMEEDMGRSPG</sequence>
<reference evidence="2 3" key="1">
    <citation type="submission" date="2017-03" db="EMBL/GenBank/DDBJ databases">
        <title>Genomes of endolithic fungi from Antarctica.</title>
        <authorList>
            <person name="Coleine C."/>
            <person name="Masonjones S."/>
            <person name="Stajich J.E."/>
        </authorList>
    </citation>
    <scope>NUCLEOTIDE SEQUENCE [LARGE SCALE GENOMIC DNA]</scope>
    <source>
        <strain evidence="2 3">CCFEE 6315</strain>
    </source>
</reference>
<evidence type="ECO:0000313" key="3">
    <source>
        <dbReference type="Proteomes" id="UP000308549"/>
    </source>
</evidence>
<dbReference type="Proteomes" id="UP000308549">
    <property type="component" value="Unassembled WGS sequence"/>
</dbReference>
<evidence type="ECO:0000256" key="1">
    <source>
        <dbReference type="SAM" id="SignalP"/>
    </source>
</evidence>
<name>A0A4V5N3Z1_9PEZI</name>
<evidence type="ECO:0000313" key="2">
    <source>
        <dbReference type="EMBL" id="TKA24619.1"/>
    </source>
</evidence>
<dbReference type="OrthoDB" id="47375at2759"/>
<comment type="caution">
    <text evidence="2">The sequence shown here is derived from an EMBL/GenBank/DDBJ whole genome shotgun (WGS) entry which is preliminary data.</text>
</comment>
<keyword evidence="3" id="KW-1185">Reference proteome</keyword>
<organism evidence="2 3">
    <name type="scientific">Salinomyces thailandicus</name>
    <dbReference type="NCBI Taxonomy" id="706561"/>
    <lineage>
        <taxon>Eukaryota</taxon>
        <taxon>Fungi</taxon>
        <taxon>Dikarya</taxon>
        <taxon>Ascomycota</taxon>
        <taxon>Pezizomycotina</taxon>
        <taxon>Dothideomycetes</taxon>
        <taxon>Dothideomycetidae</taxon>
        <taxon>Mycosphaerellales</taxon>
        <taxon>Teratosphaeriaceae</taxon>
        <taxon>Salinomyces</taxon>
    </lineage>
</organism>
<evidence type="ECO:0008006" key="4">
    <source>
        <dbReference type="Google" id="ProtNLM"/>
    </source>
</evidence>
<feature type="signal peptide" evidence="1">
    <location>
        <begin position="1"/>
        <end position="27"/>
    </location>
</feature>
<keyword evidence="1" id="KW-0732">Signal</keyword>
<dbReference type="EMBL" id="NAJL01000042">
    <property type="protein sequence ID" value="TKA24619.1"/>
    <property type="molecule type" value="Genomic_DNA"/>
</dbReference>